<dbReference type="GeneID" id="80907939"/>
<sequence length="130" mass="14630">MSKGGSDQLDSQDRRGKPVEKLVAIGSREEKKKRKYQHPLSLPATTKWGSDEEITLDQQITGTGGCASDEHQDAKSDMSAEDRDKKLKSNNLGRHERHNIRVTGQARPGRLDDLSRDIVVTQEWKVSSKY</sequence>
<gene>
    <name evidence="2" type="ORF">N0V89_004409</name>
</gene>
<evidence type="ECO:0000256" key="1">
    <source>
        <dbReference type="SAM" id="MobiDB-lite"/>
    </source>
</evidence>
<dbReference type="Proteomes" id="UP001140513">
    <property type="component" value="Unassembled WGS sequence"/>
</dbReference>
<proteinExistence type="predicted"/>
<feature type="region of interest" description="Disordered" evidence="1">
    <location>
        <begin position="1"/>
        <end position="37"/>
    </location>
</feature>
<keyword evidence="3" id="KW-1185">Reference proteome</keyword>
<feature type="compositionally biased region" description="Basic and acidic residues" evidence="1">
    <location>
        <begin position="11"/>
        <end position="20"/>
    </location>
</feature>
<feature type="compositionally biased region" description="Basic and acidic residues" evidence="1">
    <location>
        <begin position="68"/>
        <end position="87"/>
    </location>
</feature>
<dbReference type="AlphaFoldDB" id="A0A9W8XRT4"/>
<name>A0A9W8XRT4_9PLEO</name>
<organism evidence="2 3">
    <name type="scientific">Didymosphaeria variabile</name>
    <dbReference type="NCBI Taxonomy" id="1932322"/>
    <lineage>
        <taxon>Eukaryota</taxon>
        <taxon>Fungi</taxon>
        <taxon>Dikarya</taxon>
        <taxon>Ascomycota</taxon>
        <taxon>Pezizomycotina</taxon>
        <taxon>Dothideomycetes</taxon>
        <taxon>Pleosporomycetidae</taxon>
        <taxon>Pleosporales</taxon>
        <taxon>Massarineae</taxon>
        <taxon>Didymosphaeriaceae</taxon>
        <taxon>Didymosphaeria</taxon>
    </lineage>
</organism>
<evidence type="ECO:0000313" key="3">
    <source>
        <dbReference type="Proteomes" id="UP001140513"/>
    </source>
</evidence>
<feature type="region of interest" description="Disordered" evidence="1">
    <location>
        <begin position="61"/>
        <end position="108"/>
    </location>
</feature>
<dbReference type="RefSeq" id="XP_056073502.1">
    <property type="nucleotide sequence ID" value="XM_056213194.1"/>
</dbReference>
<protein>
    <submittedName>
        <fullName evidence="2">Uncharacterized protein</fullName>
    </submittedName>
</protein>
<accession>A0A9W8XRT4</accession>
<reference evidence="2" key="1">
    <citation type="submission" date="2022-10" db="EMBL/GenBank/DDBJ databases">
        <title>Tapping the CABI collections for fungal endophytes: first genome assemblies for Collariella, Neodidymelliopsis, Ascochyta clinopodiicola, Didymella pomorum, Didymosphaeria variabile, Neocosmospora piperis and Neocucurbitaria cava.</title>
        <authorList>
            <person name="Hill R."/>
        </authorList>
    </citation>
    <scope>NUCLEOTIDE SEQUENCE</scope>
    <source>
        <strain evidence="2">IMI 356815</strain>
    </source>
</reference>
<dbReference type="EMBL" id="JAPEUX010000003">
    <property type="protein sequence ID" value="KAJ4356376.1"/>
    <property type="molecule type" value="Genomic_DNA"/>
</dbReference>
<evidence type="ECO:0000313" key="2">
    <source>
        <dbReference type="EMBL" id="KAJ4356376.1"/>
    </source>
</evidence>
<comment type="caution">
    <text evidence="2">The sequence shown here is derived from an EMBL/GenBank/DDBJ whole genome shotgun (WGS) entry which is preliminary data.</text>
</comment>
<dbReference type="OrthoDB" id="2988756at2759"/>